<dbReference type="AlphaFoldDB" id="A0A8K0TE27"/>
<feature type="signal peptide" evidence="2">
    <location>
        <begin position="1"/>
        <end position="44"/>
    </location>
</feature>
<dbReference type="EMBL" id="JAGPXD010000003">
    <property type="protein sequence ID" value="KAH7362899.1"/>
    <property type="molecule type" value="Genomic_DNA"/>
</dbReference>
<reference evidence="3" key="1">
    <citation type="journal article" date="2021" name="Nat. Commun.">
        <title>Genetic determinants of endophytism in the Arabidopsis root mycobiome.</title>
        <authorList>
            <person name="Mesny F."/>
            <person name="Miyauchi S."/>
            <person name="Thiergart T."/>
            <person name="Pickel B."/>
            <person name="Atanasova L."/>
            <person name="Karlsson M."/>
            <person name="Huettel B."/>
            <person name="Barry K.W."/>
            <person name="Haridas S."/>
            <person name="Chen C."/>
            <person name="Bauer D."/>
            <person name="Andreopoulos W."/>
            <person name="Pangilinan J."/>
            <person name="LaButti K."/>
            <person name="Riley R."/>
            <person name="Lipzen A."/>
            <person name="Clum A."/>
            <person name="Drula E."/>
            <person name="Henrissat B."/>
            <person name="Kohler A."/>
            <person name="Grigoriev I.V."/>
            <person name="Martin F.M."/>
            <person name="Hacquard S."/>
        </authorList>
    </citation>
    <scope>NUCLEOTIDE SEQUENCE</scope>
    <source>
        <strain evidence="3">MPI-CAGE-AT-0016</strain>
    </source>
</reference>
<evidence type="ECO:0000313" key="3">
    <source>
        <dbReference type="EMBL" id="KAH7362899.1"/>
    </source>
</evidence>
<feature type="compositionally biased region" description="Low complexity" evidence="1">
    <location>
        <begin position="83"/>
        <end position="93"/>
    </location>
</feature>
<evidence type="ECO:0000256" key="1">
    <source>
        <dbReference type="SAM" id="MobiDB-lite"/>
    </source>
</evidence>
<evidence type="ECO:0000256" key="2">
    <source>
        <dbReference type="SAM" id="SignalP"/>
    </source>
</evidence>
<keyword evidence="4" id="KW-1185">Reference proteome</keyword>
<dbReference type="Proteomes" id="UP000813385">
    <property type="component" value="Unassembled WGS sequence"/>
</dbReference>
<organism evidence="3 4">
    <name type="scientific">Plectosphaerella cucumerina</name>
    <dbReference type="NCBI Taxonomy" id="40658"/>
    <lineage>
        <taxon>Eukaryota</taxon>
        <taxon>Fungi</taxon>
        <taxon>Dikarya</taxon>
        <taxon>Ascomycota</taxon>
        <taxon>Pezizomycotina</taxon>
        <taxon>Sordariomycetes</taxon>
        <taxon>Hypocreomycetidae</taxon>
        <taxon>Glomerellales</taxon>
        <taxon>Plectosphaerellaceae</taxon>
        <taxon>Plectosphaerella</taxon>
    </lineage>
</organism>
<keyword evidence="2" id="KW-0732">Signal</keyword>
<name>A0A8K0TE27_9PEZI</name>
<gene>
    <name evidence="3" type="ORF">B0T11DRAFT_88790</name>
</gene>
<protein>
    <submittedName>
        <fullName evidence="3">Uncharacterized protein</fullName>
    </submittedName>
</protein>
<accession>A0A8K0TE27</accession>
<feature type="region of interest" description="Disordered" evidence="1">
    <location>
        <begin position="68"/>
        <end position="93"/>
    </location>
</feature>
<feature type="chain" id="PRO_5035445156" evidence="2">
    <location>
        <begin position="45"/>
        <end position="204"/>
    </location>
</feature>
<sequence>MALQFLNWTGQPGRLRMLAGNSKAPKWVVLLVLALAFPDPGCRGANYLPTAPLKTCAFPGGLDEDATMPGRYSASSNDRIRAPGRPVCGPCGPSPSSAGARMEVVEVEPAAVLYHRSPPIPVCTQCTDPVSRVPRRELEGPPQRHVPLSGNVPATPCRPLVTQWPTGSPLSQSCLVTSPAFPAGHESGLIRDAMFFVGRPRRRR</sequence>
<comment type="caution">
    <text evidence="3">The sequence shown here is derived from an EMBL/GenBank/DDBJ whole genome shotgun (WGS) entry which is preliminary data.</text>
</comment>
<evidence type="ECO:0000313" key="4">
    <source>
        <dbReference type="Proteomes" id="UP000813385"/>
    </source>
</evidence>
<proteinExistence type="predicted"/>